<dbReference type="Proteomes" id="UP000177091">
    <property type="component" value="Unassembled WGS sequence"/>
</dbReference>
<evidence type="ECO:0000313" key="3">
    <source>
        <dbReference type="Proteomes" id="UP000177091"/>
    </source>
</evidence>
<protein>
    <recommendedName>
        <fullName evidence="1">Glycosyltransferase 2-like domain-containing protein</fullName>
    </recommendedName>
</protein>
<dbReference type="SUPFAM" id="SSF53448">
    <property type="entry name" value="Nucleotide-diphospho-sugar transferases"/>
    <property type="match status" value="1"/>
</dbReference>
<dbReference type="Gene3D" id="3.90.550.10">
    <property type="entry name" value="Spore Coat Polysaccharide Biosynthesis Protein SpsA, Chain A"/>
    <property type="match status" value="1"/>
</dbReference>
<dbReference type="Pfam" id="PF00535">
    <property type="entry name" value="Glycos_transf_2"/>
    <property type="match status" value="1"/>
</dbReference>
<sequence length="295" mass="34694">MPIDLSVLIPTNNERFVTKTIEDVLGKALGEIEVIVNLNGNWPDPLFENNRVTYIHPGADRGMRWGINAAAALAKGKYIMKTDGHCMFAPGFDKVLIENHLKDNWVQIPRRYSLDAENWKINKGRPYRDYLYLCYPQKGKAHDDGMHGVEWWQRQRQRTARKYDIDDTPSMQGSCWFMTKNHFDNFLHGLSEDGYGTFSQESQEIGNKTWLGGGALKINKKTWYAHLHKGKQYGRMYHVGREENQRMVDGTNWSAEYWMNNRWLERIHDIAWLIDEKFPGMPTWPKNWKELYYSK</sequence>
<dbReference type="EMBL" id="MGFK01000013">
    <property type="protein sequence ID" value="OGM04428.1"/>
    <property type="molecule type" value="Genomic_DNA"/>
</dbReference>
<name>A0A1F7WQH8_9BACT</name>
<gene>
    <name evidence="2" type="ORF">A2112_01090</name>
</gene>
<dbReference type="AlphaFoldDB" id="A0A1F7WQH8"/>
<comment type="caution">
    <text evidence="2">The sequence shown here is derived from an EMBL/GenBank/DDBJ whole genome shotgun (WGS) entry which is preliminary data.</text>
</comment>
<accession>A0A1F7WQH8</accession>
<evidence type="ECO:0000313" key="2">
    <source>
        <dbReference type="EMBL" id="OGM04428.1"/>
    </source>
</evidence>
<reference evidence="2 3" key="1">
    <citation type="journal article" date="2016" name="Nat. Commun.">
        <title>Thousands of microbial genomes shed light on interconnected biogeochemical processes in an aquifer system.</title>
        <authorList>
            <person name="Anantharaman K."/>
            <person name="Brown C.T."/>
            <person name="Hug L.A."/>
            <person name="Sharon I."/>
            <person name="Castelle C.J."/>
            <person name="Probst A.J."/>
            <person name="Thomas B.C."/>
            <person name="Singh A."/>
            <person name="Wilkins M.J."/>
            <person name="Karaoz U."/>
            <person name="Brodie E.L."/>
            <person name="Williams K.H."/>
            <person name="Hubbard S.S."/>
            <person name="Banfield J.F."/>
        </authorList>
    </citation>
    <scope>NUCLEOTIDE SEQUENCE [LARGE SCALE GENOMIC DNA]</scope>
</reference>
<feature type="domain" description="Glycosyltransferase 2-like" evidence="1">
    <location>
        <begin position="6"/>
        <end position="184"/>
    </location>
</feature>
<evidence type="ECO:0000259" key="1">
    <source>
        <dbReference type="Pfam" id="PF00535"/>
    </source>
</evidence>
<proteinExistence type="predicted"/>
<dbReference type="InterPro" id="IPR029044">
    <property type="entry name" value="Nucleotide-diphossugar_trans"/>
</dbReference>
<organism evidence="2 3">
    <name type="scientific">Candidatus Woesebacteria bacterium GWA1_42_12</name>
    <dbReference type="NCBI Taxonomy" id="1802472"/>
    <lineage>
        <taxon>Bacteria</taxon>
        <taxon>Candidatus Woeseibacteriota</taxon>
    </lineage>
</organism>
<dbReference type="CDD" id="cd00761">
    <property type="entry name" value="Glyco_tranf_GTA_type"/>
    <property type="match status" value="1"/>
</dbReference>
<dbReference type="InterPro" id="IPR001173">
    <property type="entry name" value="Glyco_trans_2-like"/>
</dbReference>